<evidence type="ECO:0000313" key="2">
    <source>
        <dbReference type="Proteomes" id="UP000297861"/>
    </source>
</evidence>
<dbReference type="AlphaFoldDB" id="A0A4Y8KYQ4"/>
<dbReference type="EMBL" id="SOML01000010">
    <property type="protein sequence ID" value="TFD94786.1"/>
    <property type="molecule type" value="Genomic_DNA"/>
</dbReference>
<comment type="caution">
    <text evidence="1">The sequence shown here is derived from an EMBL/GenBank/DDBJ whole genome shotgun (WGS) entry which is preliminary data.</text>
</comment>
<name>A0A4Y8KYQ4_9BACT</name>
<accession>A0A4Y8KYQ4</accession>
<reference evidence="1 2" key="1">
    <citation type="submission" date="2019-03" db="EMBL/GenBank/DDBJ databases">
        <title>San Antonio Military Medical Center submission to MRSN (WRAIR), pending publication.</title>
        <authorList>
            <person name="Blyth D.M."/>
            <person name="Mccarthy S.L."/>
            <person name="Schall S.E."/>
            <person name="Stam J.A."/>
            <person name="Ong A.C."/>
            <person name="Mcgann P.T."/>
        </authorList>
    </citation>
    <scope>NUCLEOTIDE SEQUENCE [LARGE SCALE GENOMIC DNA]</scope>
    <source>
        <strain evidence="1 2">MRSN571793</strain>
    </source>
</reference>
<dbReference type="OrthoDB" id="1002918at2"/>
<proteinExistence type="predicted"/>
<organism evidence="1 2">
    <name type="scientific">Dysgonomonas capnocytophagoides</name>
    <dbReference type="NCBI Taxonomy" id="45254"/>
    <lineage>
        <taxon>Bacteria</taxon>
        <taxon>Pseudomonadati</taxon>
        <taxon>Bacteroidota</taxon>
        <taxon>Bacteroidia</taxon>
        <taxon>Bacteroidales</taxon>
        <taxon>Dysgonomonadaceae</taxon>
        <taxon>Dysgonomonas</taxon>
    </lineage>
</organism>
<evidence type="ECO:0000313" key="1">
    <source>
        <dbReference type="EMBL" id="TFD94786.1"/>
    </source>
</evidence>
<dbReference type="Proteomes" id="UP000297861">
    <property type="component" value="Unassembled WGS sequence"/>
</dbReference>
<sequence>MLSFLLVSAFSFTNLYSQDISSISEPEFIGEVVIIRADNTTEALEKSPVQTKTKAGASLYIVGIGNVKTKMKIAGCCAGVRAKESDKIRFIIKAADNHTDPLAFIKIFQLESKKKERTAELASVSTFGGASKNNLQELPFTAKKYGTSSYLITITENRTGEFGIVTMNPNALDEKATIISSFGVDAE</sequence>
<keyword evidence="2" id="KW-1185">Reference proteome</keyword>
<protein>
    <submittedName>
        <fullName evidence="1">Uncharacterized protein</fullName>
    </submittedName>
</protein>
<gene>
    <name evidence="1" type="ORF">E2605_15450</name>
</gene>